<keyword evidence="4" id="KW-0963">Cytoplasm</keyword>
<evidence type="ECO:0000256" key="5">
    <source>
        <dbReference type="ARBA" id="ARBA00022664"/>
    </source>
</evidence>
<evidence type="ECO:0000256" key="4">
    <source>
        <dbReference type="ARBA" id="ARBA00022490"/>
    </source>
</evidence>
<dbReference type="PANTHER" id="PTHR11805">
    <property type="entry name" value="CYSTEINE-RICH PDZ-BINDING PROTEIN"/>
    <property type="match status" value="1"/>
</dbReference>
<dbReference type="GO" id="GO:0031122">
    <property type="term" value="P:cytoplasmic microtubule organization"/>
    <property type="evidence" value="ECO:0007669"/>
    <property type="project" value="TreeGrafter"/>
</dbReference>
<sequence>MVCEKCQKKLGKVITPDPWKTGARNTTEGGGRKLGENKALTATKNRFNPYQTSFEKCRICKTTVHQPGSHYCQGCAYKKGICAMCGKKVLETTNYRQSST</sequence>
<gene>
    <name evidence="10" type="primary">ORF15615</name>
</gene>
<feature type="region of interest" description="Disordered" evidence="9">
    <location>
        <begin position="17"/>
        <end position="38"/>
    </location>
</feature>
<dbReference type="EMBL" id="HACG01005267">
    <property type="protein sequence ID" value="CEK52132.1"/>
    <property type="molecule type" value="Transcribed_RNA"/>
</dbReference>
<dbReference type="GO" id="GO:0008380">
    <property type="term" value="P:RNA splicing"/>
    <property type="evidence" value="ECO:0007669"/>
    <property type="project" value="UniProtKB-KW"/>
</dbReference>
<dbReference type="GO" id="GO:0030425">
    <property type="term" value="C:dendrite"/>
    <property type="evidence" value="ECO:0007669"/>
    <property type="project" value="TreeGrafter"/>
</dbReference>
<dbReference type="GO" id="GO:0005737">
    <property type="term" value="C:cytoplasm"/>
    <property type="evidence" value="ECO:0007669"/>
    <property type="project" value="UniProtKB-SubCell"/>
</dbReference>
<evidence type="ECO:0000256" key="6">
    <source>
        <dbReference type="ARBA" id="ARBA00022728"/>
    </source>
</evidence>
<dbReference type="Pfam" id="PF10235">
    <property type="entry name" value="Cript"/>
    <property type="match status" value="1"/>
</dbReference>
<proteinExistence type="inferred from homology"/>
<dbReference type="AlphaFoldDB" id="A0A0B6Y717"/>
<dbReference type="GO" id="GO:0030165">
    <property type="term" value="F:PDZ domain binding"/>
    <property type="evidence" value="ECO:0007669"/>
    <property type="project" value="TreeGrafter"/>
</dbReference>
<keyword evidence="5" id="KW-0507">mRNA processing</keyword>
<evidence type="ECO:0000313" key="10">
    <source>
        <dbReference type="EMBL" id="CEK52132.1"/>
    </source>
</evidence>
<comment type="similarity">
    <text evidence="2">Belongs to the CRIPT family.</text>
</comment>
<dbReference type="GO" id="GO:0005681">
    <property type="term" value="C:spliceosomal complex"/>
    <property type="evidence" value="ECO:0007669"/>
    <property type="project" value="UniProtKB-KW"/>
</dbReference>
<accession>A0A0B6Y717</accession>
<organism evidence="10">
    <name type="scientific">Arion vulgaris</name>
    <dbReference type="NCBI Taxonomy" id="1028688"/>
    <lineage>
        <taxon>Eukaryota</taxon>
        <taxon>Metazoa</taxon>
        <taxon>Spiralia</taxon>
        <taxon>Lophotrochozoa</taxon>
        <taxon>Mollusca</taxon>
        <taxon>Gastropoda</taxon>
        <taxon>Heterobranchia</taxon>
        <taxon>Euthyneura</taxon>
        <taxon>Panpulmonata</taxon>
        <taxon>Eupulmonata</taxon>
        <taxon>Stylommatophora</taxon>
        <taxon>Helicina</taxon>
        <taxon>Arionoidea</taxon>
        <taxon>Arionidae</taxon>
        <taxon>Arion</taxon>
    </lineage>
</organism>
<evidence type="ECO:0000256" key="9">
    <source>
        <dbReference type="SAM" id="MobiDB-lite"/>
    </source>
</evidence>
<keyword evidence="7" id="KW-0508">mRNA splicing</keyword>
<evidence type="ECO:0000256" key="7">
    <source>
        <dbReference type="ARBA" id="ARBA00023187"/>
    </source>
</evidence>
<evidence type="ECO:0000256" key="2">
    <source>
        <dbReference type="ARBA" id="ARBA00009021"/>
    </source>
</evidence>
<protein>
    <recommendedName>
        <fullName evidence="3">Cysteine-rich PDZ-binding protein</fullName>
    </recommendedName>
    <alternativeName>
        <fullName evidence="8">Cysteine-rich interactor of PDZ three</fullName>
    </alternativeName>
</protein>
<dbReference type="GO" id="GO:0008017">
    <property type="term" value="F:microtubule binding"/>
    <property type="evidence" value="ECO:0007669"/>
    <property type="project" value="TreeGrafter"/>
</dbReference>
<name>A0A0B6Y717_9EUPU</name>
<reference evidence="10" key="1">
    <citation type="submission" date="2014-12" db="EMBL/GenBank/DDBJ databases">
        <title>Insight into the proteome of Arion vulgaris.</title>
        <authorList>
            <person name="Aradska J."/>
            <person name="Bulat T."/>
            <person name="Smidak R."/>
            <person name="Sarate P."/>
            <person name="Gangsoo J."/>
            <person name="Sialana F."/>
            <person name="Bilban M."/>
            <person name="Lubec G."/>
        </authorList>
    </citation>
    <scope>NUCLEOTIDE SEQUENCE</scope>
    <source>
        <tissue evidence="10">Skin</tissue>
    </source>
</reference>
<dbReference type="InterPro" id="IPR019367">
    <property type="entry name" value="PDZ-binding_CRIPT"/>
</dbReference>
<keyword evidence="6" id="KW-0747">Spliceosome</keyword>
<dbReference type="GO" id="GO:0006397">
    <property type="term" value="P:mRNA processing"/>
    <property type="evidence" value="ECO:0007669"/>
    <property type="project" value="UniProtKB-KW"/>
</dbReference>
<comment type="subcellular location">
    <subcellularLocation>
        <location evidence="1">Cytoplasm</location>
    </subcellularLocation>
</comment>
<evidence type="ECO:0000256" key="3">
    <source>
        <dbReference type="ARBA" id="ARBA00018615"/>
    </source>
</evidence>
<dbReference type="PANTHER" id="PTHR11805:SF1">
    <property type="entry name" value="CYSTEINE-RICH PDZ-BINDING PROTEIN"/>
    <property type="match status" value="1"/>
</dbReference>
<evidence type="ECO:0000256" key="8">
    <source>
        <dbReference type="ARBA" id="ARBA00032518"/>
    </source>
</evidence>
<evidence type="ECO:0000256" key="1">
    <source>
        <dbReference type="ARBA" id="ARBA00004496"/>
    </source>
</evidence>